<reference evidence="10 11" key="1">
    <citation type="journal article" date="2016" name="Mol. Biol. Evol.">
        <title>Comparative Genomics of Early-Diverging Mushroom-Forming Fungi Provides Insights into the Origins of Lignocellulose Decay Capabilities.</title>
        <authorList>
            <person name="Nagy L.G."/>
            <person name="Riley R."/>
            <person name="Tritt A."/>
            <person name="Adam C."/>
            <person name="Daum C."/>
            <person name="Floudas D."/>
            <person name="Sun H."/>
            <person name="Yadav J.S."/>
            <person name="Pangilinan J."/>
            <person name="Larsson K.H."/>
            <person name="Matsuura K."/>
            <person name="Barry K."/>
            <person name="Labutti K."/>
            <person name="Kuo R."/>
            <person name="Ohm R.A."/>
            <person name="Bhattacharya S.S."/>
            <person name="Shirouzu T."/>
            <person name="Yoshinaga Y."/>
            <person name="Martin F.M."/>
            <person name="Grigoriev I.V."/>
            <person name="Hibbett D.S."/>
        </authorList>
    </citation>
    <scope>NUCLEOTIDE SEQUENCE [LARGE SCALE GENOMIC DNA]</scope>
    <source>
        <strain evidence="10 11">HHB9708</strain>
    </source>
</reference>
<protein>
    <submittedName>
        <fullName evidence="10">WD40 repeat-like protein</fullName>
    </submittedName>
</protein>
<dbReference type="Proteomes" id="UP000076722">
    <property type="component" value="Unassembled WGS sequence"/>
</dbReference>
<dbReference type="InterPro" id="IPR001680">
    <property type="entry name" value="WD40_rpt"/>
</dbReference>
<feature type="compositionally biased region" description="Polar residues" evidence="8">
    <location>
        <begin position="35"/>
        <end position="46"/>
    </location>
</feature>
<evidence type="ECO:0000256" key="5">
    <source>
        <dbReference type="ARBA" id="ARBA00022776"/>
    </source>
</evidence>
<dbReference type="GO" id="GO:1990757">
    <property type="term" value="F:ubiquitin ligase activator activity"/>
    <property type="evidence" value="ECO:0007669"/>
    <property type="project" value="TreeGrafter"/>
</dbReference>
<gene>
    <name evidence="10" type="ORF">SISNIDRAFT_450509</name>
</gene>
<dbReference type="InterPro" id="IPR033010">
    <property type="entry name" value="Cdc20/Fizzy"/>
</dbReference>
<dbReference type="GO" id="GO:0005680">
    <property type="term" value="C:anaphase-promoting complex"/>
    <property type="evidence" value="ECO:0007669"/>
    <property type="project" value="TreeGrafter"/>
</dbReference>
<dbReference type="SUPFAM" id="SSF50978">
    <property type="entry name" value="WD40 repeat-like"/>
    <property type="match status" value="1"/>
</dbReference>
<feature type="repeat" description="WD" evidence="7">
    <location>
        <begin position="298"/>
        <end position="332"/>
    </location>
</feature>
<name>A0A164YC31_9AGAM</name>
<comment type="similarity">
    <text evidence="1">Belongs to the WD repeat CDC20/Fizzy family.</text>
</comment>
<dbReference type="OrthoDB" id="10263272at2759"/>
<accession>A0A164YC31</accession>
<dbReference type="STRING" id="1314777.A0A164YC31"/>
<dbReference type="EMBL" id="KV419398">
    <property type="protein sequence ID" value="KZS96777.1"/>
    <property type="molecule type" value="Genomic_DNA"/>
</dbReference>
<evidence type="ECO:0000256" key="8">
    <source>
        <dbReference type="SAM" id="MobiDB-lite"/>
    </source>
</evidence>
<dbReference type="AlphaFoldDB" id="A0A164YC31"/>
<evidence type="ECO:0000256" key="2">
    <source>
        <dbReference type="ARBA" id="ARBA00022574"/>
    </source>
</evidence>
<evidence type="ECO:0000256" key="3">
    <source>
        <dbReference type="ARBA" id="ARBA00022618"/>
    </source>
</evidence>
<dbReference type="SMART" id="SM00320">
    <property type="entry name" value="WD40"/>
    <property type="match status" value="6"/>
</dbReference>
<dbReference type="GO" id="GO:0010997">
    <property type="term" value="F:anaphase-promoting complex binding"/>
    <property type="evidence" value="ECO:0007669"/>
    <property type="project" value="InterPro"/>
</dbReference>
<feature type="repeat" description="WD" evidence="7">
    <location>
        <begin position="374"/>
        <end position="415"/>
    </location>
</feature>
<dbReference type="PROSITE" id="PS50082">
    <property type="entry name" value="WD_REPEATS_2"/>
    <property type="match status" value="3"/>
</dbReference>
<feature type="repeat" description="WD" evidence="7">
    <location>
        <begin position="513"/>
        <end position="546"/>
    </location>
</feature>
<keyword evidence="5" id="KW-0498">Mitosis</keyword>
<dbReference type="PROSITE" id="PS50294">
    <property type="entry name" value="WD_REPEATS_REGION"/>
    <property type="match status" value="1"/>
</dbReference>
<dbReference type="PANTHER" id="PTHR19918">
    <property type="entry name" value="CELL DIVISION CYCLE 20 CDC20 FIZZY -RELATED"/>
    <property type="match status" value="1"/>
</dbReference>
<feature type="region of interest" description="Disordered" evidence="8">
    <location>
        <begin position="108"/>
        <end position="174"/>
    </location>
</feature>
<evidence type="ECO:0000256" key="4">
    <source>
        <dbReference type="ARBA" id="ARBA00022737"/>
    </source>
</evidence>
<evidence type="ECO:0000256" key="6">
    <source>
        <dbReference type="ARBA" id="ARBA00023306"/>
    </source>
</evidence>
<sequence length="570" mass="61805">MNFTNFTRTPKTPTHGRSRSTARTPLSPSLAAGLNSLNISNSSPTLTRKGVPAGDITNPFIVNSSKSRSSSPVKRVTAGSGLQVNAQLKRQASSGVIRKGGPESRLDVITLDYHAPRPEAKRSKSQSSLKRDKAFPREPSVPPSGNADRFISSRGDIDVGTGYQPAPSSADSSPGHIMRLAEATGIPLNKRILGFHEAPPPPSSDQAMATQRSIIRPLYSRTGTAGSTGATTNKSRKIRTVAERILDAPGMMDDYYINLLDWSCNNVVGVALAESAYIWRGDVGQVSHVTEASDGHWVTSLKFSNDGAFLAVGFSSGSIELWDVEGNRKLRTMNGHQAQVPSLSWHEHILSSGCHDGSIWHHDVRIANHKVMELLGHHGEVCGLQWRDDGELLASGGNDNVVNIWDARYGDVTPDTRAAAKWTKRNHTAAVKALAWCPWQPTLLASGGGTGDATVHFWNSTTGARLHSLKTPGQVTSVKFSPHRKEFMSTHGLPTNGIMVHAYPSMERIAEIRDAHDARVLYSALAPGGEMVATAAADENLKFWRLWEAPPKKKVEKPKVPMEESILSLR</sequence>
<organism evidence="10 11">
    <name type="scientific">Sistotremastrum niveocremeum HHB9708</name>
    <dbReference type="NCBI Taxonomy" id="1314777"/>
    <lineage>
        <taxon>Eukaryota</taxon>
        <taxon>Fungi</taxon>
        <taxon>Dikarya</taxon>
        <taxon>Basidiomycota</taxon>
        <taxon>Agaricomycotina</taxon>
        <taxon>Agaricomycetes</taxon>
        <taxon>Sistotremastrales</taxon>
        <taxon>Sistotremastraceae</taxon>
        <taxon>Sertulicium</taxon>
        <taxon>Sertulicium niveocremeum</taxon>
    </lineage>
</organism>
<dbReference type="Gene3D" id="2.130.10.10">
    <property type="entry name" value="YVTN repeat-like/Quinoprotein amine dehydrogenase"/>
    <property type="match status" value="1"/>
</dbReference>
<feature type="compositionally biased region" description="Polar residues" evidence="8">
    <location>
        <begin position="1"/>
        <end position="12"/>
    </location>
</feature>
<dbReference type="PANTHER" id="PTHR19918:SF8">
    <property type="entry name" value="FI02843P"/>
    <property type="match status" value="1"/>
</dbReference>
<dbReference type="Pfam" id="PF24807">
    <property type="entry name" value="WD40_CDC20-Fz"/>
    <property type="match status" value="1"/>
</dbReference>
<evidence type="ECO:0000313" key="10">
    <source>
        <dbReference type="EMBL" id="KZS96777.1"/>
    </source>
</evidence>
<evidence type="ECO:0000259" key="9">
    <source>
        <dbReference type="Pfam" id="PF24807"/>
    </source>
</evidence>
<feature type="domain" description="CDC20/Fizzy WD40" evidence="9">
    <location>
        <begin position="246"/>
        <end position="544"/>
    </location>
</feature>
<dbReference type="InterPro" id="IPR036322">
    <property type="entry name" value="WD40_repeat_dom_sf"/>
</dbReference>
<keyword evidence="2 7" id="KW-0853">WD repeat</keyword>
<keyword evidence="3" id="KW-0132">Cell division</keyword>
<evidence type="ECO:0000256" key="1">
    <source>
        <dbReference type="ARBA" id="ARBA00006445"/>
    </source>
</evidence>
<evidence type="ECO:0000313" key="11">
    <source>
        <dbReference type="Proteomes" id="UP000076722"/>
    </source>
</evidence>
<dbReference type="GO" id="GO:0031145">
    <property type="term" value="P:anaphase-promoting complex-dependent catabolic process"/>
    <property type="evidence" value="ECO:0007669"/>
    <property type="project" value="TreeGrafter"/>
</dbReference>
<dbReference type="InterPro" id="IPR015943">
    <property type="entry name" value="WD40/YVTN_repeat-like_dom_sf"/>
</dbReference>
<keyword evidence="11" id="KW-1185">Reference proteome</keyword>
<dbReference type="GO" id="GO:0051301">
    <property type="term" value="P:cell division"/>
    <property type="evidence" value="ECO:0007669"/>
    <property type="project" value="UniProtKB-KW"/>
</dbReference>
<keyword evidence="4" id="KW-0677">Repeat</keyword>
<proteinExistence type="inferred from homology"/>
<dbReference type="InterPro" id="IPR056150">
    <property type="entry name" value="WD40_CDC20-Fz"/>
</dbReference>
<evidence type="ECO:0000256" key="7">
    <source>
        <dbReference type="PROSITE-ProRule" id="PRU00221"/>
    </source>
</evidence>
<feature type="region of interest" description="Disordered" evidence="8">
    <location>
        <begin position="1"/>
        <end position="54"/>
    </location>
</feature>
<keyword evidence="6" id="KW-0131">Cell cycle</keyword>
<dbReference type="GO" id="GO:1905786">
    <property type="term" value="P:positive regulation of anaphase-promoting complex-dependent catabolic process"/>
    <property type="evidence" value="ECO:0007669"/>
    <property type="project" value="TreeGrafter"/>
</dbReference>